<dbReference type="OMA" id="AQTYSEN"/>
<keyword evidence="15" id="KW-0464">Manganese</keyword>
<feature type="transmembrane region" description="Helical" evidence="20">
    <location>
        <begin position="6"/>
        <end position="29"/>
    </location>
</feature>
<evidence type="ECO:0000256" key="7">
    <source>
        <dbReference type="ARBA" id="ARBA00022679"/>
    </source>
</evidence>
<reference evidence="22" key="1">
    <citation type="submission" date="2022-11" db="UniProtKB">
        <authorList>
            <consortium name="WormBaseParasite"/>
        </authorList>
    </citation>
    <scope>IDENTIFICATION</scope>
</reference>
<keyword evidence="12 18" id="KW-0443">Lipid metabolism</keyword>
<comment type="similarity">
    <text evidence="4 18 19">Belongs to the CDP-alcohol phosphatidyltransferase class-I family.</text>
</comment>
<evidence type="ECO:0000256" key="16">
    <source>
        <dbReference type="ARBA" id="ARBA00023264"/>
    </source>
</evidence>
<feature type="transmembrane region" description="Helical" evidence="20">
    <location>
        <begin position="140"/>
        <end position="158"/>
    </location>
</feature>
<sequence length="211" mass="24429">MTDSNIFLFVPNIIGYCRILFAFVSFYYMPTDYYKAFFFYGASSLMDAVDGYAARYFNQGTRFGAMLDMLMDRCGTMCLIMVLGHFYPNWMVIFQLSNALDIASHWLHMHVHDITGGKSHKSIDENTNPVLKLYYTSRQFLFFMCAGNELFYALLYLNHFTYGPLRLWQILSFLTFPIALVKSVISLVHLISASQAIGAIDVEERRKKLEK</sequence>
<organism evidence="21 22">
    <name type="scientific">Romanomermis culicivorax</name>
    <name type="common">Nematode worm</name>
    <dbReference type="NCBI Taxonomy" id="13658"/>
    <lineage>
        <taxon>Eukaryota</taxon>
        <taxon>Metazoa</taxon>
        <taxon>Ecdysozoa</taxon>
        <taxon>Nematoda</taxon>
        <taxon>Enoplea</taxon>
        <taxon>Dorylaimia</taxon>
        <taxon>Mermithida</taxon>
        <taxon>Mermithoidea</taxon>
        <taxon>Mermithidae</taxon>
        <taxon>Romanomermis</taxon>
    </lineage>
</organism>
<evidence type="ECO:0000256" key="9">
    <source>
        <dbReference type="ARBA" id="ARBA00022723"/>
    </source>
</evidence>
<evidence type="ECO:0000256" key="6">
    <source>
        <dbReference type="ARBA" id="ARBA00022516"/>
    </source>
</evidence>
<evidence type="ECO:0000256" key="19">
    <source>
        <dbReference type="RuleBase" id="RU003750"/>
    </source>
</evidence>
<dbReference type="GO" id="GO:0006661">
    <property type="term" value="P:phosphatidylinositol biosynthetic process"/>
    <property type="evidence" value="ECO:0007669"/>
    <property type="project" value="TreeGrafter"/>
</dbReference>
<proteinExistence type="inferred from homology"/>
<dbReference type="Pfam" id="PF01066">
    <property type="entry name" value="CDP-OH_P_transf"/>
    <property type="match status" value="1"/>
</dbReference>
<comment type="cofactor">
    <cofactor evidence="2">
        <name>Mg(2+)</name>
        <dbReference type="ChEBI" id="CHEBI:18420"/>
    </cofactor>
</comment>
<keyword evidence="11 20" id="KW-1133">Transmembrane helix</keyword>
<dbReference type="Gene3D" id="1.20.120.1760">
    <property type="match status" value="1"/>
</dbReference>
<keyword evidence="10" id="KW-0460">Magnesium</keyword>
<evidence type="ECO:0000256" key="2">
    <source>
        <dbReference type="ARBA" id="ARBA00001946"/>
    </source>
</evidence>
<dbReference type="AlphaFoldDB" id="A0A915JID3"/>
<keyword evidence="9" id="KW-0479">Metal-binding</keyword>
<dbReference type="PANTHER" id="PTHR15362:SF4">
    <property type="entry name" value="CDP-DIACYLGLYCEROL--INOSITOL 3-PHOSPHATIDYLTRANSFERASE"/>
    <property type="match status" value="1"/>
</dbReference>
<comment type="cofactor">
    <cofactor evidence="1">
        <name>Mn(2+)</name>
        <dbReference type="ChEBI" id="CHEBI:29035"/>
    </cofactor>
</comment>
<keyword evidence="16 18" id="KW-1208">Phospholipid metabolism</keyword>
<name>A0A915JID3_ROMCU</name>
<feature type="transmembrane region" description="Helical" evidence="20">
    <location>
        <begin position="170"/>
        <end position="191"/>
    </location>
</feature>
<evidence type="ECO:0000313" key="21">
    <source>
        <dbReference type="Proteomes" id="UP000887565"/>
    </source>
</evidence>
<evidence type="ECO:0000256" key="13">
    <source>
        <dbReference type="ARBA" id="ARBA00023136"/>
    </source>
</evidence>
<dbReference type="InterPro" id="IPR048254">
    <property type="entry name" value="CDP_ALCOHOL_P_TRANSF_CS"/>
</dbReference>
<evidence type="ECO:0000256" key="4">
    <source>
        <dbReference type="ARBA" id="ARBA00010441"/>
    </source>
</evidence>
<dbReference type="EC" id="2.7.8.11" evidence="5 18"/>
<evidence type="ECO:0000256" key="1">
    <source>
        <dbReference type="ARBA" id="ARBA00001936"/>
    </source>
</evidence>
<evidence type="ECO:0000256" key="18">
    <source>
        <dbReference type="PIRNR" id="PIRNR000848"/>
    </source>
</evidence>
<keyword evidence="8 20" id="KW-0812">Transmembrane</keyword>
<evidence type="ECO:0000313" key="22">
    <source>
        <dbReference type="WBParaSite" id="nRc.2.0.1.t25900-RA"/>
    </source>
</evidence>
<keyword evidence="7 18" id="KW-0808">Transferase</keyword>
<evidence type="ECO:0000256" key="3">
    <source>
        <dbReference type="ARBA" id="ARBA00004141"/>
    </source>
</evidence>
<evidence type="ECO:0000256" key="8">
    <source>
        <dbReference type="ARBA" id="ARBA00022692"/>
    </source>
</evidence>
<dbReference type="GO" id="GO:0046872">
    <property type="term" value="F:metal ion binding"/>
    <property type="evidence" value="ECO:0007669"/>
    <property type="project" value="UniProtKB-KW"/>
</dbReference>
<comment type="catalytic activity">
    <reaction evidence="18">
        <text>a CDP-1,2-diacyl-sn-glycerol + myo-inositol = a 1,2-diacyl-sn-glycero-3-phospho-(1D-myo-inositol) + CMP + H(+)</text>
        <dbReference type="Rhea" id="RHEA:11580"/>
        <dbReference type="ChEBI" id="CHEBI:15378"/>
        <dbReference type="ChEBI" id="CHEBI:17268"/>
        <dbReference type="ChEBI" id="CHEBI:57880"/>
        <dbReference type="ChEBI" id="CHEBI:58332"/>
        <dbReference type="ChEBI" id="CHEBI:60377"/>
        <dbReference type="EC" id="2.7.8.11"/>
    </reaction>
</comment>
<dbReference type="InterPro" id="IPR000462">
    <property type="entry name" value="CDP-OH_P_trans"/>
</dbReference>
<dbReference type="PANTHER" id="PTHR15362">
    <property type="entry name" value="PHOSPHATIDYLINOSITOL SYNTHASE"/>
    <property type="match status" value="1"/>
</dbReference>
<evidence type="ECO:0000256" key="20">
    <source>
        <dbReference type="SAM" id="Phobius"/>
    </source>
</evidence>
<comment type="subcellular location">
    <subcellularLocation>
        <location evidence="3">Membrane</location>
        <topology evidence="3">Multi-pass membrane protein</topology>
    </subcellularLocation>
</comment>
<dbReference type="PROSITE" id="PS00379">
    <property type="entry name" value="CDP_ALCOHOL_P_TRANSF"/>
    <property type="match status" value="1"/>
</dbReference>
<dbReference type="InterPro" id="IPR014387">
    <property type="entry name" value="CDP_diag_ino_3_P_euk"/>
</dbReference>
<dbReference type="GO" id="GO:0005794">
    <property type="term" value="C:Golgi apparatus"/>
    <property type="evidence" value="ECO:0007669"/>
    <property type="project" value="TreeGrafter"/>
</dbReference>
<keyword evidence="14 18" id="KW-0594">Phospholipid biosynthesis</keyword>
<evidence type="ECO:0000256" key="5">
    <source>
        <dbReference type="ARBA" id="ARBA00013212"/>
    </source>
</evidence>
<keyword evidence="21" id="KW-1185">Reference proteome</keyword>
<evidence type="ECO:0000256" key="15">
    <source>
        <dbReference type="ARBA" id="ARBA00023211"/>
    </source>
</evidence>
<dbReference type="GO" id="GO:0016020">
    <property type="term" value="C:membrane"/>
    <property type="evidence" value="ECO:0007669"/>
    <property type="project" value="UniProtKB-SubCell"/>
</dbReference>
<dbReference type="WBParaSite" id="nRc.2.0.1.t25900-RA">
    <property type="protein sequence ID" value="nRc.2.0.1.t25900-RA"/>
    <property type="gene ID" value="nRc.2.0.1.g25900"/>
</dbReference>
<accession>A0A915JID3</accession>
<dbReference type="GO" id="GO:0003881">
    <property type="term" value="F:CDP-diacylglycerol-inositol 3-phosphatidyltransferase activity"/>
    <property type="evidence" value="ECO:0007669"/>
    <property type="project" value="UniProtKB-UniRule"/>
</dbReference>
<keyword evidence="6 18" id="KW-0444">Lipid biosynthesis</keyword>
<evidence type="ECO:0000256" key="12">
    <source>
        <dbReference type="ARBA" id="ARBA00023098"/>
    </source>
</evidence>
<evidence type="ECO:0000256" key="11">
    <source>
        <dbReference type="ARBA" id="ARBA00022989"/>
    </source>
</evidence>
<dbReference type="PIRSF" id="PIRSF000848">
    <property type="entry name" value="CDP_diag_ino_3_P"/>
    <property type="match status" value="1"/>
</dbReference>
<protein>
    <recommendedName>
        <fullName evidence="17 18">CDP-diacylglycerol--inositol 3-phosphatidyltransferase</fullName>
        <ecNumber evidence="5 18">2.7.8.11</ecNumber>
    </recommendedName>
</protein>
<keyword evidence="13 18" id="KW-0472">Membrane</keyword>
<dbReference type="Proteomes" id="UP000887565">
    <property type="component" value="Unplaced"/>
</dbReference>
<dbReference type="FunFam" id="1.20.120.1760:FF:000003">
    <property type="entry name" value="CDP-diacylglycerol--inositol 3-phosphatidyltransferase"/>
    <property type="match status" value="1"/>
</dbReference>
<dbReference type="InterPro" id="IPR043130">
    <property type="entry name" value="CDP-OH_PTrfase_TM_dom"/>
</dbReference>
<evidence type="ECO:0000256" key="17">
    <source>
        <dbReference type="ARBA" id="ARBA00070582"/>
    </source>
</evidence>
<evidence type="ECO:0000256" key="14">
    <source>
        <dbReference type="ARBA" id="ARBA00023209"/>
    </source>
</evidence>
<evidence type="ECO:0000256" key="10">
    <source>
        <dbReference type="ARBA" id="ARBA00022842"/>
    </source>
</evidence>